<dbReference type="InterPro" id="IPR010754">
    <property type="entry name" value="OPA3-like"/>
</dbReference>
<keyword evidence="2" id="KW-0175">Coiled coil</keyword>
<dbReference type="Pfam" id="PF07047">
    <property type="entry name" value="OPA3"/>
    <property type="match status" value="1"/>
</dbReference>
<dbReference type="RefSeq" id="XP_018011556.1">
    <property type="nucleotide sequence ID" value="XM_018156067.2"/>
</dbReference>
<organism evidence="3 4">
    <name type="scientific">Hyalella azteca</name>
    <name type="common">Amphipod</name>
    <dbReference type="NCBI Taxonomy" id="294128"/>
    <lineage>
        <taxon>Eukaryota</taxon>
        <taxon>Metazoa</taxon>
        <taxon>Ecdysozoa</taxon>
        <taxon>Arthropoda</taxon>
        <taxon>Crustacea</taxon>
        <taxon>Multicrustacea</taxon>
        <taxon>Malacostraca</taxon>
        <taxon>Eumalacostraca</taxon>
        <taxon>Peracarida</taxon>
        <taxon>Amphipoda</taxon>
        <taxon>Senticaudata</taxon>
        <taxon>Talitrida</taxon>
        <taxon>Talitroidea</taxon>
        <taxon>Hyalellidae</taxon>
        <taxon>Hyalella</taxon>
    </lineage>
</organism>
<reference evidence="4" key="1">
    <citation type="submission" date="2025-08" db="UniProtKB">
        <authorList>
            <consortium name="RefSeq"/>
        </authorList>
    </citation>
    <scope>IDENTIFICATION</scope>
    <source>
        <tissue evidence="4">Whole organism</tissue>
    </source>
</reference>
<proteinExistence type="inferred from homology"/>
<accession>A0A8B7NDH4</accession>
<dbReference type="OMA" id="KMYVMNL"/>
<evidence type="ECO:0000313" key="3">
    <source>
        <dbReference type="Proteomes" id="UP000694843"/>
    </source>
</evidence>
<dbReference type="GO" id="GO:0019216">
    <property type="term" value="P:regulation of lipid metabolic process"/>
    <property type="evidence" value="ECO:0007669"/>
    <property type="project" value="TreeGrafter"/>
</dbReference>
<dbReference type="AlphaFoldDB" id="A0A8B7NDH4"/>
<dbReference type="GeneID" id="108668815"/>
<gene>
    <name evidence="4" type="primary">LOC108668815</name>
</gene>
<evidence type="ECO:0000313" key="4">
    <source>
        <dbReference type="RefSeq" id="XP_018011556.1"/>
    </source>
</evidence>
<protein>
    <submittedName>
        <fullName evidence="4">Optic atrophy 3 protein homolog</fullName>
    </submittedName>
</protein>
<dbReference type="PANTHER" id="PTHR12499:SF0">
    <property type="entry name" value="OPTIC ATROPHY 3 PROTEIN"/>
    <property type="match status" value="1"/>
</dbReference>
<dbReference type="KEGG" id="hazt:108668815"/>
<sequence length="193" mass="21833">MVAAFPVVKLGALLVKQVSKPLASFVKKRAVNNAFFRNYICVPPAQFYNWCDVRMKMYLSNIIRTEDSVPIPKLTEQAAIELGANLLGEFVIIAVASSILLWEYNRQQGKEEIRERKETEFVNQLEQRITDLAFENAELDAKIRELTRLVYSTPTIMANHTKALRESSSVEADSDSAINKAVKEAQTKISPRI</sequence>
<dbReference type="Proteomes" id="UP000694843">
    <property type="component" value="Unplaced"/>
</dbReference>
<dbReference type="PANTHER" id="PTHR12499">
    <property type="entry name" value="OPTIC ATROPHY 3 PROTEIN OPA3"/>
    <property type="match status" value="1"/>
</dbReference>
<dbReference type="GO" id="GO:0005739">
    <property type="term" value="C:mitochondrion"/>
    <property type="evidence" value="ECO:0007669"/>
    <property type="project" value="TreeGrafter"/>
</dbReference>
<evidence type="ECO:0000256" key="1">
    <source>
        <dbReference type="ARBA" id="ARBA00007584"/>
    </source>
</evidence>
<dbReference type="OrthoDB" id="2129069at2759"/>
<comment type="similarity">
    <text evidence="1">Belongs to the OPA3 family.</text>
</comment>
<evidence type="ECO:0000256" key="2">
    <source>
        <dbReference type="ARBA" id="ARBA00023054"/>
    </source>
</evidence>
<keyword evidence="3" id="KW-1185">Reference proteome</keyword>
<name>A0A8B7NDH4_HYAAZ</name>